<dbReference type="Gene3D" id="3.40.30.10">
    <property type="entry name" value="Glutaredoxin"/>
    <property type="match status" value="1"/>
</dbReference>
<feature type="signal peptide" evidence="6">
    <location>
        <begin position="1"/>
        <end position="22"/>
    </location>
</feature>
<dbReference type="CDD" id="cd02966">
    <property type="entry name" value="TlpA_like_family"/>
    <property type="match status" value="1"/>
</dbReference>
<dbReference type="PANTHER" id="PTHR42852:SF6">
    <property type="entry name" value="THIOL:DISULFIDE INTERCHANGE PROTEIN DSBE"/>
    <property type="match status" value="1"/>
</dbReference>
<organism evidence="8 9">
    <name type="scientific">Conexibacter stalactiti</name>
    <dbReference type="NCBI Taxonomy" id="1940611"/>
    <lineage>
        <taxon>Bacteria</taxon>
        <taxon>Bacillati</taxon>
        <taxon>Actinomycetota</taxon>
        <taxon>Thermoleophilia</taxon>
        <taxon>Solirubrobacterales</taxon>
        <taxon>Conexibacteraceae</taxon>
        <taxon>Conexibacter</taxon>
    </lineage>
</organism>
<feature type="chain" id="PRO_5046905062" evidence="6">
    <location>
        <begin position="23"/>
        <end position="192"/>
    </location>
</feature>
<evidence type="ECO:0000256" key="4">
    <source>
        <dbReference type="ARBA" id="ARBA00023157"/>
    </source>
</evidence>
<dbReference type="PANTHER" id="PTHR42852">
    <property type="entry name" value="THIOL:DISULFIDE INTERCHANGE PROTEIN DSBE"/>
    <property type="match status" value="1"/>
</dbReference>
<accession>A0ABU4HJ85</accession>
<dbReference type="Pfam" id="PF00578">
    <property type="entry name" value="AhpC-TSA"/>
    <property type="match status" value="1"/>
</dbReference>
<dbReference type="PROSITE" id="PS51352">
    <property type="entry name" value="THIOREDOXIN_2"/>
    <property type="match status" value="1"/>
</dbReference>
<evidence type="ECO:0000256" key="3">
    <source>
        <dbReference type="ARBA" id="ARBA00022968"/>
    </source>
</evidence>
<keyword evidence="6" id="KW-0732">Signal</keyword>
<dbReference type="InterPro" id="IPR036249">
    <property type="entry name" value="Thioredoxin-like_sf"/>
</dbReference>
<dbReference type="InterPro" id="IPR000866">
    <property type="entry name" value="AhpC/TSA"/>
</dbReference>
<dbReference type="Proteomes" id="UP001284601">
    <property type="component" value="Unassembled WGS sequence"/>
</dbReference>
<name>A0ABU4HJ85_9ACTN</name>
<comment type="subcellular location">
    <subcellularLocation>
        <location evidence="1">Cell envelope</location>
    </subcellularLocation>
</comment>
<dbReference type="PROSITE" id="PS51257">
    <property type="entry name" value="PROKAR_LIPOPROTEIN"/>
    <property type="match status" value="1"/>
</dbReference>
<evidence type="ECO:0000256" key="1">
    <source>
        <dbReference type="ARBA" id="ARBA00004196"/>
    </source>
</evidence>
<comment type="caution">
    <text evidence="8">The sequence shown here is derived from an EMBL/GenBank/DDBJ whole genome shotgun (WGS) entry which is preliminary data.</text>
</comment>
<protein>
    <submittedName>
        <fullName evidence="8">TlpA disulfide reductase family protein</fullName>
    </submittedName>
</protein>
<keyword evidence="9" id="KW-1185">Reference proteome</keyword>
<dbReference type="SUPFAM" id="SSF52833">
    <property type="entry name" value="Thioredoxin-like"/>
    <property type="match status" value="1"/>
</dbReference>
<dbReference type="RefSeq" id="WP_318595582.1">
    <property type="nucleotide sequence ID" value="NZ_JAWSTH010000004.1"/>
</dbReference>
<dbReference type="InterPro" id="IPR050553">
    <property type="entry name" value="Thioredoxin_ResA/DsbE_sf"/>
</dbReference>
<keyword evidence="3" id="KW-0812">Transmembrane</keyword>
<evidence type="ECO:0000256" key="2">
    <source>
        <dbReference type="ARBA" id="ARBA00022748"/>
    </source>
</evidence>
<keyword evidence="4" id="KW-1015">Disulfide bond</keyword>
<evidence type="ECO:0000256" key="6">
    <source>
        <dbReference type="SAM" id="SignalP"/>
    </source>
</evidence>
<gene>
    <name evidence="8" type="ORF">R7226_03175</name>
</gene>
<sequence length="192" mass="20840">MRRLPVLIACCMLAAALLTGCGGDEPSGDVPTPAEARAALRGSPPPLAALHAQANELLPGETAAFERRLAELRGYPVVVNAWGSWCGPCKEEFPVFQRLATRYGRSVAFLGLDVTDPEDDARAWLRRNPVPYPSFLDPDEKVARKIGARVGLPTTVFYGRDGEVATIKQGPFRDDADLETYLQRYLGAVPTS</sequence>
<dbReference type="EMBL" id="JAWSTH010000004">
    <property type="protein sequence ID" value="MDW5593322.1"/>
    <property type="molecule type" value="Genomic_DNA"/>
</dbReference>
<reference evidence="9" key="1">
    <citation type="submission" date="2023-07" db="EMBL/GenBank/DDBJ databases">
        <title>Conexibacter stalactiti sp. nov., isolated from stalactites in a lava cave and emended description of the genus Conexibacter.</title>
        <authorList>
            <person name="Lee S.D."/>
        </authorList>
    </citation>
    <scope>NUCLEOTIDE SEQUENCE [LARGE SCALE GENOMIC DNA]</scope>
    <source>
        <strain evidence="9">KCTC 39840</strain>
    </source>
</reference>
<proteinExistence type="predicted"/>
<evidence type="ECO:0000259" key="7">
    <source>
        <dbReference type="PROSITE" id="PS51352"/>
    </source>
</evidence>
<feature type="domain" description="Thioredoxin" evidence="7">
    <location>
        <begin position="39"/>
        <end position="187"/>
    </location>
</feature>
<keyword evidence="5" id="KW-0676">Redox-active center</keyword>
<keyword evidence="3" id="KW-0735">Signal-anchor</keyword>
<evidence type="ECO:0000313" key="9">
    <source>
        <dbReference type="Proteomes" id="UP001284601"/>
    </source>
</evidence>
<evidence type="ECO:0000313" key="8">
    <source>
        <dbReference type="EMBL" id="MDW5593322.1"/>
    </source>
</evidence>
<evidence type="ECO:0000256" key="5">
    <source>
        <dbReference type="ARBA" id="ARBA00023284"/>
    </source>
</evidence>
<keyword evidence="2" id="KW-0201">Cytochrome c-type biogenesis</keyword>
<dbReference type="InterPro" id="IPR013766">
    <property type="entry name" value="Thioredoxin_domain"/>
</dbReference>